<dbReference type="InterPro" id="IPR047589">
    <property type="entry name" value="DUF11_rpt"/>
</dbReference>
<reference evidence="3 4" key="1">
    <citation type="submission" date="2023-05" db="EMBL/GenBank/DDBJ databases">
        <title>Novel species of genus Flectobacillus isolated from stream in China.</title>
        <authorList>
            <person name="Lu H."/>
        </authorList>
    </citation>
    <scope>NUCLEOTIDE SEQUENCE [LARGE SCALE GENOMIC DNA]</scope>
    <source>
        <strain evidence="3 4">LFS242W</strain>
    </source>
</reference>
<dbReference type="Pfam" id="PF01345">
    <property type="entry name" value="DUF11"/>
    <property type="match status" value="1"/>
</dbReference>
<evidence type="ECO:0000259" key="2">
    <source>
        <dbReference type="Pfam" id="PF01345"/>
    </source>
</evidence>
<evidence type="ECO:0000256" key="1">
    <source>
        <dbReference type="SAM" id="SignalP"/>
    </source>
</evidence>
<dbReference type="EMBL" id="JASHIE010000024">
    <property type="protein sequence ID" value="MDI9877659.1"/>
    <property type="molecule type" value="Genomic_DNA"/>
</dbReference>
<dbReference type="RefSeq" id="WP_283383693.1">
    <property type="nucleotide sequence ID" value="NZ_JASHIE010000024.1"/>
</dbReference>
<sequence>MNILKKIRILLACLTLFSVKIKAQDVSINIINQPATLTQGSALGRVMVDICNNDGGSRNAVAGKLRPLISFPSSLVGNTVVPITFAGWNVLTNDGQSIRLENTVAIAPGECSHIVLGYTGVNIGGPLTVTGTMGFNGPQTVGNLTGNDNSTTSITIAAGGTDSDGDGDPDISDPAPNDPCNWGTGQVIANTTLVWRNADCDGDGVTNYAEATGLDGNPSTIADNTDPKSACSLNLTQVTLMATSSGDCDGDGVTNKDEINGLDRNPLTVADNTHPLDLCSYNAIDQVIANTSMTWRTGDCDKDGNSNFTDPNPKTPTANNDVLTTNFGSIGSVNVLANDDFLPNITLSITRSGGTAQGTVNFSPTTGFMSYSPLASEQGSTVSVSYIVCNTAVSPSVCANAVVNVTVTGSSPRLSITKAVSSGLYSLFDNFTYTLTVNNTGSVPTSGMIIIKDTLQMGLALVSATVNTGWGCSASGQLVTCTRTNSIPAGGSSAVTITVAALQAGTFYNKAGVYGGGDAVATNGNTAAQSNVTTTFVSQFSVRVSLKVFLKGAYNPVDGLMQDNLRSLGLIPLVQPYGKGAYADIPHLGPDEVTTADVLAVTGNNAIVDWVSVELRDKNNPASILSSRSGLIQRDGDIVDVDGISCLRLMNVNNNNYYIAIRHRNHLAAMSALSYPLTGACFNLIDFTSPSVSLYTKSNTDPEFSAYPMMDVGGIRALWGGNASPDRFVIYQGPNNDRTFVGSVILTDPNNTENLNNYMVTGYLRADLNLDGNTILQGPNNDINLLFNEIFTHPENAEKLNNFIIFQQLP</sequence>
<keyword evidence="1" id="KW-0732">Signal</keyword>
<feature type="chain" id="PRO_5046272473" description="DUF11 domain-containing protein" evidence="1">
    <location>
        <begin position="24"/>
        <end position="810"/>
    </location>
</feature>
<dbReference type="Proteomes" id="UP001225761">
    <property type="component" value="Unassembled WGS sequence"/>
</dbReference>
<dbReference type="InterPro" id="IPR001434">
    <property type="entry name" value="OmcB-like_DUF11"/>
</dbReference>
<name>A0ABT6ZAI7_9BACT</name>
<feature type="domain" description="DUF11" evidence="2">
    <location>
        <begin position="414"/>
        <end position="526"/>
    </location>
</feature>
<proteinExistence type="predicted"/>
<comment type="caution">
    <text evidence="3">The sequence shown here is derived from an EMBL/GenBank/DDBJ whole genome shotgun (WGS) entry which is preliminary data.</text>
</comment>
<accession>A0ABT6ZAI7</accession>
<keyword evidence="4" id="KW-1185">Reference proteome</keyword>
<organism evidence="3 4">
    <name type="scientific">Flectobacillus rivi</name>
    <dbReference type="NCBI Taxonomy" id="2984209"/>
    <lineage>
        <taxon>Bacteria</taxon>
        <taxon>Pseudomonadati</taxon>
        <taxon>Bacteroidota</taxon>
        <taxon>Cytophagia</taxon>
        <taxon>Cytophagales</taxon>
        <taxon>Flectobacillaceae</taxon>
        <taxon>Flectobacillus</taxon>
    </lineage>
</organism>
<dbReference type="NCBIfam" id="TIGR01451">
    <property type="entry name" value="B_ant_repeat"/>
    <property type="match status" value="1"/>
</dbReference>
<evidence type="ECO:0000313" key="4">
    <source>
        <dbReference type="Proteomes" id="UP001225761"/>
    </source>
</evidence>
<evidence type="ECO:0000313" key="3">
    <source>
        <dbReference type="EMBL" id="MDI9877659.1"/>
    </source>
</evidence>
<gene>
    <name evidence="3" type="ORF">QM481_24160</name>
</gene>
<feature type="signal peptide" evidence="1">
    <location>
        <begin position="1"/>
        <end position="23"/>
    </location>
</feature>
<protein>
    <recommendedName>
        <fullName evidence="2">DUF11 domain-containing protein</fullName>
    </recommendedName>
</protein>